<feature type="transmembrane region" description="Helical" evidence="1">
    <location>
        <begin position="246"/>
        <end position="269"/>
    </location>
</feature>
<evidence type="ECO:0000256" key="1">
    <source>
        <dbReference type="SAM" id="Phobius"/>
    </source>
</evidence>
<name>A0A327NWL9_9BACT</name>
<feature type="transmembrane region" description="Helical" evidence="1">
    <location>
        <begin position="344"/>
        <end position="366"/>
    </location>
</feature>
<dbReference type="InterPro" id="IPR011622">
    <property type="entry name" value="7TMR_DISM_rcpt_extracell_dom2"/>
</dbReference>
<dbReference type="RefSeq" id="WP_111347718.1">
    <property type="nucleotide sequence ID" value="NZ_QLII01000001.1"/>
</dbReference>
<keyword evidence="6" id="KW-1185">Reference proteome</keyword>
<evidence type="ECO:0000259" key="4">
    <source>
        <dbReference type="Pfam" id="PF07696"/>
    </source>
</evidence>
<feature type="transmembrane region" description="Helical" evidence="1">
    <location>
        <begin position="221"/>
        <end position="240"/>
    </location>
</feature>
<dbReference type="Pfam" id="PF07695">
    <property type="entry name" value="7TMR-DISM_7TM"/>
    <property type="match status" value="1"/>
</dbReference>
<feature type="transmembrane region" description="Helical" evidence="1">
    <location>
        <begin position="315"/>
        <end position="335"/>
    </location>
</feature>
<reference evidence="5 6" key="1">
    <citation type="submission" date="2018-06" db="EMBL/GenBank/DDBJ databases">
        <title>Spirosoma sp. HMF3257 Genome sequencing and assembly.</title>
        <authorList>
            <person name="Kang H."/>
            <person name="Cha I."/>
            <person name="Kim H."/>
            <person name="Kang J."/>
            <person name="Joh K."/>
        </authorList>
    </citation>
    <scope>NUCLEOTIDE SEQUENCE [LARGE SCALE GENOMIC DNA]</scope>
    <source>
        <strain evidence="5 6">HMF3257</strain>
    </source>
</reference>
<keyword evidence="1" id="KW-0472">Membrane</keyword>
<evidence type="ECO:0000256" key="2">
    <source>
        <dbReference type="SAM" id="SignalP"/>
    </source>
</evidence>
<evidence type="ECO:0008006" key="7">
    <source>
        <dbReference type="Google" id="ProtNLM"/>
    </source>
</evidence>
<organism evidence="5 6">
    <name type="scientific">Spirosoma telluris</name>
    <dbReference type="NCBI Taxonomy" id="2183553"/>
    <lineage>
        <taxon>Bacteria</taxon>
        <taxon>Pseudomonadati</taxon>
        <taxon>Bacteroidota</taxon>
        <taxon>Cytophagia</taxon>
        <taxon>Cytophagales</taxon>
        <taxon>Cytophagaceae</taxon>
        <taxon>Spirosoma</taxon>
    </lineage>
</organism>
<gene>
    <name evidence="5" type="ORF">HMF3257_29380</name>
</gene>
<keyword evidence="1" id="KW-1133">Transmembrane helix</keyword>
<dbReference type="EMBL" id="QLII01000001">
    <property type="protein sequence ID" value="RAI77268.1"/>
    <property type="molecule type" value="Genomic_DNA"/>
</dbReference>
<sequence>MRSFALLLLRLLTAQQAVAQTTPPVVISGRHMPTHDIGRFTEFYEDKSGDTLPLATIQKQHFLPFAQKRNERTTNADQSLLVTWLRFRIRNANSTDTLRLFYDCWQGAVIKYYENNHLLAVGGHAVPRRNGSPNTSSVLLRIPAGQTYTYYVQTVSYIMGVLPTVSLIHTPEEAYKNTLENAYLEAPLLVGMAILTGCLLFMSLFAFYYYRLTGDKSYRYYGLYTFTGFYFALSAIDTRFGLDMLYLSSVALSPVSLSMFTLFYALFLDQLLSIRQRFPSLWSYLRVLLFILAIQQLMTLIEFVQGKLVFSDNTIYRYSLIPAGLITLLLFGALLRTKVPIKTYLVAGIASLLCITFLPMLLNGFLQNVPPESRYLSIILLFGDCWAYPSNRCVLPWLWPTGGGWSNWKTLPCT</sequence>
<dbReference type="OrthoDB" id="10017746at2"/>
<evidence type="ECO:0000259" key="3">
    <source>
        <dbReference type="Pfam" id="PF07695"/>
    </source>
</evidence>
<feature type="domain" description="7TM-DISM receptor extracellular" evidence="3">
    <location>
        <begin position="193"/>
        <end position="369"/>
    </location>
</feature>
<dbReference type="Pfam" id="PF07696">
    <property type="entry name" value="7TMR-DISMED2"/>
    <property type="match status" value="1"/>
</dbReference>
<dbReference type="Proteomes" id="UP000249016">
    <property type="component" value="Unassembled WGS sequence"/>
</dbReference>
<feature type="signal peptide" evidence="2">
    <location>
        <begin position="1"/>
        <end position="19"/>
    </location>
</feature>
<dbReference type="Gene3D" id="2.60.40.2380">
    <property type="match status" value="1"/>
</dbReference>
<comment type="caution">
    <text evidence="5">The sequence shown here is derived from an EMBL/GenBank/DDBJ whole genome shotgun (WGS) entry which is preliminary data.</text>
</comment>
<dbReference type="AlphaFoldDB" id="A0A327NWL9"/>
<evidence type="ECO:0000313" key="6">
    <source>
        <dbReference type="Proteomes" id="UP000249016"/>
    </source>
</evidence>
<proteinExistence type="predicted"/>
<feature type="chain" id="PRO_5016341719" description="7TM-DISM receptor extracellular domain-containing protein" evidence="2">
    <location>
        <begin position="20"/>
        <end position="414"/>
    </location>
</feature>
<evidence type="ECO:0000313" key="5">
    <source>
        <dbReference type="EMBL" id="RAI77268.1"/>
    </source>
</evidence>
<keyword evidence="2" id="KW-0732">Signal</keyword>
<protein>
    <recommendedName>
        <fullName evidence="7">7TM-DISM receptor extracellular domain-containing protein</fullName>
    </recommendedName>
</protein>
<feature type="transmembrane region" description="Helical" evidence="1">
    <location>
        <begin position="281"/>
        <end position="303"/>
    </location>
</feature>
<feature type="domain" description="7TM-DISM receptor extracellular" evidence="4">
    <location>
        <begin position="39"/>
        <end position="156"/>
    </location>
</feature>
<dbReference type="InterPro" id="IPR011623">
    <property type="entry name" value="7TMR_DISM_rcpt_extracell_dom1"/>
</dbReference>
<keyword evidence="1" id="KW-0812">Transmembrane</keyword>
<accession>A0A327NWL9</accession>
<feature type="transmembrane region" description="Helical" evidence="1">
    <location>
        <begin position="188"/>
        <end position="209"/>
    </location>
</feature>